<evidence type="ECO:0000256" key="1">
    <source>
        <dbReference type="SAM" id="MobiDB-lite"/>
    </source>
</evidence>
<dbReference type="EMBL" id="SPHZ02000007">
    <property type="protein sequence ID" value="KAF0905297.1"/>
    <property type="molecule type" value="Genomic_DNA"/>
</dbReference>
<evidence type="ECO:0000313" key="2">
    <source>
        <dbReference type="EMBL" id="KAF0905297.1"/>
    </source>
</evidence>
<feature type="compositionally biased region" description="Basic and acidic residues" evidence="1">
    <location>
        <begin position="142"/>
        <end position="160"/>
    </location>
</feature>
<accession>A0A6G1CYX8</accession>
<feature type="region of interest" description="Disordered" evidence="1">
    <location>
        <begin position="59"/>
        <end position="160"/>
    </location>
</feature>
<keyword evidence="3" id="KW-1185">Reference proteome</keyword>
<dbReference type="AlphaFoldDB" id="A0A6G1CYX8"/>
<gene>
    <name evidence="2" type="ORF">E2562_003895</name>
</gene>
<feature type="compositionally biased region" description="Basic residues" evidence="1">
    <location>
        <begin position="60"/>
        <end position="71"/>
    </location>
</feature>
<dbReference type="Proteomes" id="UP000479710">
    <property type="component" value="Unassembled WGS sequence"/>
</dbReference>
<reference evidence="2 3" key="1">
    <citation type="submission" date="2019-11" db="EMBL/GenBank/DDBJ databases">
        <title>Whole genome sequence of Oryza granulata.</title>
        <authorList>
            <person name="Li W."/>
        </authorList>
    </citation>
    <scope>NUCLEOTIDE SEQUENCE [LARGE SCALE GENOMIC DNA]</scope>
    <source>
        <strain evidence="3">cv. Menghai</strain>
        <tissue evidence="2">Leaf</tissue>
    </source>
</reference>
<proteinExistence type="predicted"/>
<organism evidence="2 3">
    <name type="scientific">Oryza meyeriana var. granulata</name>
    <dbReference type="NCBI Taxonomy" id="110450"/>
    <lineage>
        <taxon>Eukaryota</taxon>
        <taxon>Viridiplantae</taxon>
        <taxon>Streptophyta</taxon>
        <taxon>Embryophyta</taxon>
        <taxon>Tracheophyta</taxon>
        <taxon>Spermatophyta</taxon>
        <taxon>Magnoliopsida</taxon>
        <taxon>Liliopsida</taxon>
        <taxon>Poales</taxon>
        <taxon>Poaceae</taxon>
        <taxon>BOP clade</taxon>
        <taxon>Oryzoideae</taxon>
        <taxon>Oryzeae</taxon>
        <taxon>Oryzinae</taxon>
        <taxon>Oryza</taxon>
        <taxon>Oryza meyeriana</taxon>
    </lineage>
</organism>
<protein>
    <submittedName>
        <fullName evidence="2">Uncharacterized protein</fullName>
    </submittedName>
</protein>
<comment type="caution">
    <text evidence="2">The sequence shown here is derived from an EMBL/GenBank/DDBJ whole genome shotgun (WGS) entry which is preliminary data.</text>
</comment>
<name>A0A6G1CYX8_9ORYZ</name>
<feature type="compositionally biased region" description="Low complexity" evidence="1">
    <location>
        <begin position="108"/>
        <end position="126"/>
    </location>
</feature>
<feature type="compositionally biased region" description="Low complexity" evidence="1">
    <location>
        <begin position="72"/>
        <end position="95"/>
    </location>
</feature>
<sequence>MAHGDSRKMELDQVQRLQEDAEHRRCMDAGHPLTDAHRALLGSSHVMLRRGAGETEFAGRRWRRERGKRRLLAPARSGAPGARGRLLLAASSSGREQQLLAGAGDGEGAAAASKAGDGEGAAATGECSGREQRPPPGLGTGREQRPPVELATWRERPPSE</sequence>
<evidence type="ECO:0000313" key="3">
    <source>
        <dbReference type="Proteomes" id="UP000479710"/>
    </source>
</evidence>